<dbReference type="EMBL" id="BMEQ01000054">
    <property type="protein sequence ID" value="GGG72173.1"/>
    <property type="molecule type" value="Genomic_DNA"/>
</dbReference>
<feature type="compositionally biased region" description="Basic and acidic residues" evidence="1">
    <location>
        <begin position="13"/>
        <end position="22"/>
    </location>
</feature>
<reference evidence="3" key="1">
    <citation type="journal article" date="2014" name="Int. J. Syst. Evol. Microbiol.">
        <title>Complete genome sequence of Corynebacterium casei LMG S-19264T (=DSM 44701T), isolated from a smear-ripened cheese.</title>
        <authorList>
            <consortium name="US DOE Joint Genome Institute (JGI-PGF)"/>
            <person name="Walter F."/>
            <person name="Albersmeier A."/>
            <person name="Kalinowski J."/>
            <person name="Ruckert C."/>
        </authorList>
    </citation>
    <scope>NUCLEOTIDE SEQUENCE</scope>
    <source>
        <strain evidence="3">CGMCC 1.12187</strain>
    </source>
</reference>
<feature type="domain" description="NERD" evidence="2">
    <location>
        <begin position="225"/>
        <end position="339"/>
    </location>
</feature>
<reference evidence="3" key="2">
    <citation type="submission" date="2020-09" db="EMBL/GenBank/DDBJ databases">
        <authorList>
            <person name="Sun Q."/>
            <person name="Zhou Y."/>
        </authorList>
    </citation>
    <scope>NUCLEOTIDE SEQUENCE</scope>
    <source>
        <strain evidence="3">CGMCC 1.12187</strain>
    </source>
</reference>
<dbReference type="PROSITE" id="PS50965">
    <property type="entry name" value="NERD"/>
    <property type="match status" value="1"/>
</dbReference>
<dbReference type="InterPro" id="IPR011528">
    <property type="entry name" value="NERD"/>
</dbReference>
<evidence type="ECO:0000256" key="1">
    <source>
        <dbReference type="SAM" id="MobiDB-lite"/>
    </source>
</evidence>
<gene>
    <name evidence="3" type="ORF">GCM10011374_41170</name>
</gene>
<name>A0A917HA33_9MICC</name>
<comment type="caution">
    <text evidence="3">The sequence shown here is derived from an EMBL/GenBank/DDBJ whole genome shotgun (WGS) entry which is preliminary data.</text>
</comment>
<accession>A0A917HA33</accession>
<evidence type="ECO:0000313" key="3">
    <source>
        <dbReference type="EMBL" id="GGG72173.1"/>
    </source>
</evidence>
<sequence>MTEPARPQGRTPSEGDDRRASGTEDSATSSDHRDLNASPVVVNRWQRYGKDRLYVAQPDGVKIGWWDLTTDEAHPDSPQFLPALVAAVARWKAARPPGGLTAVAPLDAVPGAASVADRPLTPAHPVPPPAPPALSAPDGAHVVPALAGNPWPAEDMPATGAAQPAIHTSEHSTAGPGARPWIDLAAHTPGAQAREQARTAREAAPVKTVVARLLGVHTEERAWRIGADGEVKVAAQFAKVVARDPRWRVLHAIPVGERGADIDHLVIGPGGIFTVNAKHHPGARIWVGGNTVLVNGHRQPYVRNSRHEAARAARLLTAVCGLPVPVEALVVTVRAEDVVLKQQPEGVSVVPRHQIARWLLRHRDIHTPEVLEAVYEAARRSTTWR</sequence>
<evidence type="ECO:0000259" key="2">
    <source>
        <dbReference type="PROSITE" id="PS50965"/>
    </source>
</evidence>
<dbReference type="Pfam" id="PF08378">
    <property type="entry name" value="NERD"/>
    <property type="match status" value="1"/>
</dbReference>
<feature type="region of interest" description="Disordered" evidence="1">
    <location>
        <begin position="1"/>
        <end position="39"/>
    </location>
</feature>
<proteinExistence type="predicted"/>
<keyword evidence="4" id="KW-1185">Reference proteome</keyword>
<protein>
    <recommendedName>
        <fullName evidence="2">NERD domain-containing protein</fullName>
    </recommendedName>
</protein>
<dbReference type="Proteomes" id="UP000638848">
    <property type="component" value="Unassembled WGS sequence"/>
</dbReference>
<dbReference type="AlphaFoldDB" id="A0A917HA33"/>
<organism evidence="3 4">
    <name type="scientific">Kocuria dechangensis</name>
    <dbReference type="NCBI Taxonomy" id="1176249"/>
    <lineage>
        <taxon>Bacteria</taxon>
        <taxon>Bacillati</taxon>
        <taxon>Actinomycetota</taxon>
        <taxon>Actinomycetes</taxon>
        <taxon>Micrococcales</taxon>
        <taxon>Micrococcaceae</taxon>
        <taxon>Kocuria</taxon>
    </lineage>
</organism>
<evidence type="ECO:0000313" key="4">
    <source>
        <dbReference type="Proteomes" id="UP000638848"/>
    </source>
</evidence>